<feature type="region of interest" description="Disordered" evidence="1">
    <location>
        <begin position="1"/>
        <end position="22"/>
    </location>
</feature>
<evidence type="ECO:0000313" key="2">
    <source>
        <dbReference type="EMBL" id="KUJ49054.1"/>
    </source>
</evidence>
<name>A0A9X0LG02_9ACTN</name>
<dbReference type="RefSeq" id="WP_013732457.1">
    <property type="nucleotide sequence ID" value="NZ_LMWI01000001.1"/>
</dbReference>
<sequence length="199" mass="22270">MTYPDPGGANNEFYTDPPPPRTARELVTQLGIEEARAFLPEAQQQAFDTANPWTDIVRADERLAQRQEELAAFDGDVQRHITEQGYTVEQARVVYAQTADVRQPLQDAVNRAAQRASNAYNTYEANLVNFIESRRLTQIVAYQSGRYSMQDPRVAAAASLSSSGNNRHDRRDRRDRDGRGGGRAPLGQISGNQRHTPAR</sequence>
<evidence type="ECO:0000256" key="1">
    <source>
        <dbReference type="SAM" id="MobiDB-lite"/>
    </source>
</evidence>
<comment type="caution">
    <text evidence="2">The sequence shown here is derived from an EMBL/GenBank/DDBJ whole genome shotgun (WGS) entry which is preliminary data.</text>
</comment>
<dbReference type="EMBL" id="LMWI01000001">
    <property type="protein sequence ID" value="KUJ49054.1"/>
    <property type="molecule type" value="Genomic_DNA"/>
</dbReference>
<protein>
    <submittedName>
        <fullName evidence="2">Uncharacterized protein</fullName>
    </submittedName>
</protein>
<feature type="compositionally biased region" description="Basic and acidic residues" evidence="1">
    <location>
        <begin position="166"/>
        <end position="180"/>
    </location>
</feature>
<accession>A0A9X0LG02</accession>
<evidence type="ECO:0000313" key="3">
    <source>
        <dbReference type="Proteomes" id="UP000053246"/>
    </source>
</evidence>
<gene>
    <name evidence="2" type="ORF">ADL17_08815</name>
</gene>
<dbReference type="Proteomes" id="UP000053246">
    <property type="component" value="Unassembled WGS sequence"/>
</dbReference>
<reference evidence="2 3" key="1">
    <citation type="submission" date="2015-10" db="EMBL/GenBank/DDBJ databases">
        <authorList>
            <person name="Ju K.-S."/>
            <person name="Doroghazi J.R."/>
            <person name="Metcalf W.W."/>
        </authorList>
    </citation>
    <scope>NUCLEOTIDE SEQUENCE [LARGE SCALE GENOMIC DNA]</scope>
    <source>
        <strain evidence="2 3">NRRL B-24793</strain>
    </source>
</reference>
<proteinExistence type="predicted"/>
<feature type="region of interest" description="Disordered" evidence="1">
    <location>
        <begin position="151"/>
        <end position="199"/>
    </location>
</feature>
<organism evidence="2 3">
    <name type="scientific">Micromonospora maris</name>
    <dbReference type="NCBI Taxonomy" id="1003110"/>
    <lineage>
        <taxon>Bacteria</taxon>
        <taxon>Bacillati</taxon>
        <taxon>Actinomycetota</taxon>
        <taxon>Actinomycetes</taxon>
        <taxon>Micromonosporales</taxon>
        <taxon>Micromonosporaceae</taxon>
        <taxon>Micromonospora</taxon>
    </lineage>
</organism>
<dbReference type="AlphaFoldDB" id="A0A9X0LG02"/>
<keyword evidence="3" id="KW-1185">Reference proteome</keyword>
<feature type="compositionally biased region" description="Polar residues" evidence="1">
    <location>
        <begin position="189"/>
        <end position="199"/>
    </location>
</feature>